<dbReference type="Gene3D" id="2.180.10.10">
    <property type="entry name" value="RHS repeat-associated core"/>
    <property type="match status" value="1"/>
</dbReference>
<keyword evidence="3" id="KW-1185">Reference proteome</keyword>
<proteinExistence type="predicted"/>
<feature type="chain" id="PRO_5046444393" description="RHS repeat protein" evidence="1">
    <location>
        <begin position="21"/>
        <end position="1140"/>
    </location>
</feature>
<gene>
    <name evidence="2" type="ORF">FOB44_16060</name>
</gene>
<organism evidence="2 3">
    <name type="scientific">Chryseobacterium gallinarum</name>
    <dbReference type="NCBI Taxonomy" id="1324352"/>
    <lineage>
        <taxon>Bacteria</taxon>
        <taxon>Pseudomonadati</taxon>
        <taxon>Bacteroidota</taxon>
        <taxon>Flavobacteriia</taxon>
        <taxon>Flavobacteriales</taxon>
        <taxon>Weeksellaceae</taxon>
        <taxon>Chryseobacterium group</taxon>
        <taxon>Chryseobacterium</taxon>
    </lineage>
</organism>
<reference evidence="2 3" key="1">
    <citation type="submission" date="2019-09" db="EMBL/GenBank/DDBJ databases">
        <title>FDA dAtabase for Regulatory Grade micrObial Sequences (FDA-ARGOS): Supporting development and validation of Infectious Disease Dx tests.</title>
        <authorList>
            <person name="Sciortino C."/>
            <person name="Tallon L."/>
            <person name="Sadzewicz L."/>
            <person name="Vavikolanu K."/>
            <person name="Mehta A."/>
            <person name="Aluvathingal J."/>
            <person name="Nadendla S."/>
            <person name="Nandy P."/>
            <person name="Geyer C."/>
            <person name="Yan Y."/>
            <person name="Sichtig H."/>
        </authorList>
    </citation>
    <scope>NUCLEOTIDE SEQUENCE [LARGE SCALE GENOMIC DNA]</scope>
    <source>
        <strain evidence="2 3">FDAARGOS_636</strain>
    </source>
</reference>
<evidence type="ECO:0000313" key="3">
    <source>
        <dbReference type="Proteomes" id="UP000501570"/>
    </source>
</evidence>
<accession>A0ABX6KUY1</accession>
<dbReference type="EMBL" id="CP050995">
    <property type="protein sequence ID" value="QIY92073.1"/>
    <property type="molecule type" value="Genomic_DNA"/>
</dbReference>
<protein>
    <recommendedName>
        <fullName evidence="4">RHS repeat protein</fullName>
    </recommendedName>
</protein>
<dbReference type="RefSeq" id="WP_168239126.1">
    <property type="nucleotide sequence ID" value="NZ_CP050995.1"/>
</dbReference>
<sequence length="1140" mass="129534">MMKKILLFVKTLCVMNILSAQLQAPKIDMGLPQVIPPSPTVSALMKFEEVPVNNYTGVPDISIPLINIPTSSKDFNLDLSLKYHPSSIAVSEIASDVGLGWSLFAGGTISRTIRGHADEVFRLDGSTKSGNVGIYFNTNVSNHHNYYYDKISDLSQFVMNQPNEANRYYWDTVKRGKYDTQHDLWQFNFMGQSGRFYIKKNNMGILQVVPLSDYRLKIINHYTNVNGNPYTPSGFTVYDEKGYKYEFDVAEISNGITATRTTHPNSVNEGFNEQPDYISAFQLSKVYDNNGKLLLSFDYYMNYKEGYSKSTYMKRYYEKYVLERDASCMGELPKEIVTNQTNITQVRKIKTITVTDIAKILFNYTQGRNDTNINIKDQAPRLTDIILLDPADHEIKKFSFTQGYTEGGSLNTRLVLKKIETSKNGNFIERYELAYKKTNYGGSGYKKDSWGYLSIIDDDSNCNYKHSESINPYLSATIDVLQGIKYPTGGSALFNFESNTYAYIGDQAITDFTPNHENLIKTNTLSYVFTDNGTQLLPPIVDTIAILRPSIVVPADQPGQVHMMLQSFQNGVQQFETSLICQASEPSCCIKMNMDPNKGYRIQRTAFDLNYHEYDGVIIDFFKKKVPENKYLYGGGIRIKEIRYYEAGVDINNFDFNVLNPTTVPSKTVRFEYNEFTEPTRSSGSLVHPAPIFETAGTVSLDTNCITGNGYITTQEGAPYTEVKDFSEMPILSTQGGYVGYKNVKVYETGKGHKEYTYTSPIDYPEDDYTIGEPYIPSKNIDYKRGLLLSEKVFDNHQKKLTETNNTYTFDDYTEISGHKFWQGSDYRGNIWNTYNDYLVDLNQSSLTFPACFITCNSKNKTSFPGYPVSFTSHQAVIEAFGWAKLDTRQTRNFFYENGNQKVTERNETFTYNPLNKKVTSQTVITEDGQILKTNYFYHTGNSSFSQNRISEIEKVENYRNNILTDTKKIEYDNQWSGNVAYLPKEIKTSFAANPLEKNVTFDNYDSKGNLLQYTTKDGISTVIIWGYNQTQPIAKIEGAKLSDIQQSLIDSIVNASNTDALAGVNNDETSFLSALNTFRNSLSGYQITTYTYDPLIGVRSITPPSGIKESYIYDSANRLEKVIDVNGKVLKEMKYNYKN</sequence>
<feature type="signal peptide" evidence="1">
    <location>
        <begin position="1"/>
        <end position="20"/>
    </location>
</feature>
<evidence type="ECO:0000256" key="1">
    <source>
        <dbReference type="SAM" id="SignalP"/>
    </source>
</evidence>
<evidence type="ECO:0000313" key="2">
    <source>
        <dbReference type="EMBL" id="QIY92073.1"/>
    </source>
</evidence>
<name>A0ABX6KUY1_CHRGL</name>
<dbReference type="Proteomes" id="UP000501570">
    <property type="component" value="Chromosome"/>
</dbReference>
<evidence type="ECO:0008006" key="4">
    <source>
        <dbReference type="Google" id="ProtNLM"/>
    </source>
</evidence>
<keyword evidence="1" id="KW-0732">Signal</keyword>